<dbReference type="EMBL" id="JARIHO010000029">
    <property type="protein sequence ID" value="KAJ7337551.1"/>
    <property type="molecule type" value="Genomic_DNA"/>
</dbReference>
<name>A0AAD6ZT04_9AGAR</name>
<organism evidence="1 2">
    <name type="scientific">Mycena albidolilacea</name>
    <dbReference type="NCBI Taxonomy" id="1033008"/>
    <lineage>
        <taxon>Eukaryota</taxon>
        <taxon>Fungi</taxon>
        <taxon>Dikarya</taxon>
        <taxon>Basidiomycota</taxon>
        <taxon>Agaricomycotina</taxon>
        <taxon>Agaricomycetes</taxon>
        <taxon>Agaricomycetidae</taxon>
        <taxon>Agaricales</taxon>
        <taxon>Marasmiineae</taxon>
        <taxon>Mycenaceae</taxon>
        <taxon>Mycena</taxon>
    </lineage>
</organism>
<evidence type="ECO:0000313" key="1">
    <source>
        <dbReference type="EMBL" id="KAJ7337551.1"/>
    </source>
</evidence>
<keyword evidence="2" id="KW-1185">Reference proteome</keyword>
<protein>
    <submittedName>
        <fullName evidence="1">Uncharacterized protein</fullName>
    </submittedName>
</protein>
<dbReference type="AlphaFoldDB" id="A0AAD6ZT04"/>
<accession>A0AAD6ZT04</accession>
<sequence>INCTESPLCPCCQREDKMVLYYLAHCPDYANACAKMYCLDSHSSCDIEKLLSKPKLLPLLFQFVAQSGQLHTVFGELPSLNEDMLEDH</sequence>
<gene>
    <name evidence="1" type="ORF">DFH08DRAFT_705296</name>
</gene>
<comment type="caution">
    <text evidence="1">The sequence shown here is derived from an EMBL/GenBank/DDBJ whole genome shotgun (WGS) entry which is preliminary data.</text>
</comment>
<evidence type="ECO:0000313" key="2">
    <source>
        <dbReference type="Proteomes" id="UP001218218"/>
    </source>
</evidence>
<dbReference type="Proteomes" id="UP001218218">
    <property type="component" value="Unassembled WGS sequence"/>
</dbReference>
<feature type="non-terminal residue" evidence="1">
    <location>
        <position position="1"/>
    </location>
</feature>
<proteinExistence type="predicted"/>
<reference evidence="1" key="1">
    <citation type="submission" date="2023-03" db="EMBL/GenBank/DDBJ databases">
        <title>Massive genome expansion in bonnet fungi (Mycena s.s.) driven by repeated elements and novel gene families across ecological guilds.</title>
        <authorList>
            <consortium name="Lawrence Berkeley National Laboratory"/>
            <person name="Harder C.B."/>
            <person name="Miyauchi S."/>
            <person name="Viragh M."/>
            <person name="Kuo A."/>
            <person name="Thoen E."/>
            <person name="Andreopoulos B."/>
            <person name="Lu D."/>
            <person name="Skrede I."/>
            <person name="Drula E."/>
            <person name="Henrissat B."/>
            <person name="Morin E."/>
            <person name="Kohler A."/>
            <person name="Barry K."/>
            <person name="LaButti K."/>
            <person name="Morin E."/>
            <person name="Salamov A."/>
            <person name="Lipzen A."/>
            <person name="Mereny Z."/>
            <person name="Hegedus B."/>
            <person name="Baldrian P."/>
            <person name="Stursova M."/>
            <person name="Weitz H."/>
            <person name="Taylor A."/>
            <person name="Grigoriev I.V."/>
            <person name="Nagy L.G."/>
            <person name="Martin F."/>
            <person name="Kauserud H."/>
        </authorList>
    </citation>
    <scope>NUCLEOTIDE SEQUENCE</scope>
    <source>
        <strain evidence="1">CBHHK002</strain>
    </source>
</reference>